<sequence>MSDDEFMMDDALEEEDYEFEYEDDDDEHEGDADVENKYYNAKAMKSNDPVAALRELQNIVDQDTPQTEWGFKALKQQSKIFLQLGRFLDALGKYEHVLHYTHSVVTRNYAEKSICSILDRVSAAISMPLELVEAWFSQTQNTLSVSQTDRLRTKIGLKLARLWLARREWDRLARVLGDLRTHLMEASHGDIQSQGTTVLELLSLEIQMYRETGNLRMVKATYNAAMNVQNAIPHPRTMGVIREFGGKMHMTEKNWEAAQVDFFQAFRNYDEAGSPQRIQVLKYLVMANMLMGSGINVFDSQETKPYVLLQ</sequence>
<dbReference type="OrthoDB" id="194139at2759"/>
<evidence type="ECO:0000313" key="1">
    <source>
        <dbReference type="EMBL" id="EDP44902.1"/>
    </source>
</evidence>
<evidence type="ECO:0000313" key="2">
    <source>
        <dbReference type="Proteomes" id="UP000008837"/>
    </source>
</evidence>
<dbReference type="FunCoup" id="A8PUL0">
    <property type="interactions" value="477"/>
</dbReference>
<dbReference type="OMA" id="IREHIEX"/>
<dbReference type="PANTHER" id="PTHR10678">
    <property type="entry name" value="26S PROTEASOME NON-ATPASE REGULATORY SUBUNIT 11/COP9 SIGNALOSOME COMPLEX SUBUNIT 2"/>
    <property type="match status" value="1"/>
</dbReference>
<evidence type="ECO:0008006" key="3">
    <source>
        <dbReference type="Google" id="ProtNLM"/>
    </source>
</evidence>
<dbReference type="Gene3D" id="1.25.40.570">
    <property type="match status" value="1"/>
</dbReference>
<keyword evidence="2" id="KW-1185">Reference proteome</keyword>
<protein>
    <recommendedName>
        <fullName evidence="3">PCI domain-containing protein</fullName>
    </recommendedName>
</protein>
<accession>A8PUL0</accession>
<dbReference type="AlphaFoldDB" id="A8PUL0"/>
<dbReference type="Proteomes" id="UP000008837">
    <property type="component" value="Unassembled WGS sequence"/>
</dbReference>
<gene>
    <name evidence="1" type="ORF">MGL_0709</name>
</gene>
<dbReference type="RefSeq" id="XP_001732116.1">
    <property type="nucleotide sequence ID" value="XM_001732064.1"/>
</dbReference>
<proteinExistence type="predicted"/>
<organism evidence="1 2">
    <name type="scientific">Malassezia globosa (strain ATCC MYA-4612 / CBS 7966)</name>
    <name type="common">Dandruff-associated fungus</name>
    <dbReference type="NCBI Taxonomy" id="425265"/>
    <lineage>
        <taxon>Eukaryota</taxon>
        <taxon>Fungi</taxon>
        <taxon>Dikarya</taxon>
        <taxon>Basidiomycota</taxon>
        <taxon>Ustilaginomycotina</taxon>
        <taxon>Malasseziomycetes</taxon>
        <taxon>Malasseziales</taxon>
        <taxon>Malasseziaceae</taxon>
        <taxon>Malassezia</taxon>
    </lineage>
</organism>
<dbReference type="EMBL" id="AAYY01000002">
    <property type="protein sequence ID" value="EDP44902.1"/>
    <property type="molecule type" value="Genomic_DNA"/>
</dbReference>
<dbReference type="GeneID" id="5856422"/>
<reference evidence="1 2" key="1">
    <citation type="journal article" date="2007" name="Proc. Natl. Acad. Sci. U.S.A.">
        <title>Dandruff-associated Malassezia genomes reveal convergent and divergent virulence traits shared with plant and human fungal pathogens.</title>
        <authorList>
            <person name="Xu J."/>
            <person name="Saunders C.W."/>
            <person name="Hu P."/>
            <person name="Grant R.A."/>
            <person name="Boekhout T."/>
            <person name="Kuramae E.E."/>
            <person name="Kronstad J.W."/>
            <person name="Deangelis Y.M."/>
            <person name="Reeder N.L."/>
            <person name="Johnstone K.R."/>
            <person name="Leland M."/>
            <person name="Fieno A.M."/>
            <person name="Begley W.M."/>
            <person name="Sun Y."/>
            <person name="Lacey M.P."/>
            <person name="Chaudhary T."/>
            <person name="Keough T."/>
            <person name="Chu L."/>
            <person name="Sears R."/>
            <person name="Yuan B."/>
            <person name="Dawson T.L.Jr."/>
        </authorList>
    </citation>
    <scope>NUCLEOTIDE SEQUENCE [LARGE SCALE GENOMIC DNA]</scope>
    <source>
        <strain evidence="2">ATCC MYA-4612 / CBS 7966</strain>
    </source>
</reference>
<dbReference type="SMART" id="SM00753">
    <property type="entry name" value="PAM"/>
    <property type="match status" value="1"/>
</dbReference>
<dbReference type="VEuPathDB" id="FungiDB:MGL_0709"/>
<name>A8PUL0_MALGO</name>
<comment type="caution">
    <text evidence="1">The sequence shown here is derived from an EMBL/GenBank/DDBJ whole genome shotgun (WGS) entry which is preliminary data.</text>
</comment>
<dbReference type="STRING" id="425265.A8PUL0"/>
<dbReference type="InParanoid" id="A8PUL0"/>
<dbReference type="InterPro" id="IPR050871">
    <property type="entry name" value="26S_Proteasome/COP9_Components"/>
</dbReference>
<dbReference type="KEGG" id="mgl:MGL_0709"/>